<gene>
    <name evidence="1" type="ORF">METZ01_LOCUS511179</name>
</gene>
<dbReference type="AlphaFoldDB" id="A0A383EPZ7"/>
<reference evidence="1" key="1">
    <citation type="submission" date="2018-05" db="EMBL/GenBank/DDBJ databases">
        <authorList>
            <person name="Lanie J.A."/>
            <person name="Ng W.-L."/>
            <person name="Kazmierczak K.M."/>
            <person name="Andrzejewski T.M."/>
            <person name="Davidsen T.M."/>
            <person name="Wayne K.J."/>
            <person name="Tettelin H."/>
            <person name="Glass J.I."/>
            <person name="Rusch D."/>
            <person name="Podicherti R."/>
            <person name="Tsui H.-C.T."/>
            <person name="Winkler M.E."/>
        </authorList>
    </citation>
    <scope>NUCLEOTIDE SEQUENCE</scope>
</reference>
<protein>
    <submittedName>
        <fullName evidence="1">Uncharacterized protein</fullName>
    </submittedName>
</protein>
<sequence length="25" mass="2572">MADAFVEAGAVVYIAGRTSNIESLS</sequence>
<organism evidence="1">
    <name type="scientific">marine metagenome</name>
    <dbReference type="NCBI Taxonomy" id="408172"/>
    <lineage>
        <taxon>unclassified sequences</taxon>
        <taxon>metagenomes</taxon>
        <taxon>ecological metagenomes</taxon>
    </lineage>
</organism>
<feature type="non-terminal residue" evidence="1">
    <location>
        <position position="25"/>
    </location>
</feature>
<name>A0A383EPZ7_9ZZZZ</name>
<evidence type="ECO:0000313" key="1">
    <source>
        <dbReference type="EMBL" id="SVE58325.1"/>
    </source>
</evidence>
<dbReference type="EMBL" id="UINC01227439">
    <property type="protein sequence ID" value="SVE58325.1"/>
    <property type="molecule type" value="Genomic_DNA"/>
</dbReference>
<proteinExistence type="predicted"/>
<accession>A0A383EPZ7</accession>